<dbReference type="CDD" id="cd06267">
    <property type="entry name" value="PBP1_LacI_sugar_binding-like"/>
    <property type="match status" value="1"/>
</dbReference>
<dbReference type="EMBL" id="BMIN01000005">
    <property type="protein sequence ID" value="GGD08553.1"/>
    <property type="molecule type" value="Genomic_DNA"/>
</dbReference>
<sequence length="336" mass="37654">MREDINITEVARKAGVSIATVSRVFNNNGPVKESTRKKIEQVIKETGYRPNILARELAEKKTHLIGVITHSILGEGLPNSIKGITHVIEEKGYNLLIGNTDGQIEKEQKHFEIFQSKRVEGVLFMTRHFTQEHRDVIEALPFPVVVLLQPTEDEKISYVAFDEYRFAQEATRYLLDKGHEDFVFIGGPETSANSLRREQGFKNALTSAGYSLDKERIIHEDYSIEAGYEATKRLVKEGVPFTAMIIANDGMAIGAINALQDSGYSIPRDVSIIGLDDTALAKASRPSLTAIHYSYQDLGKEGANLLLDKIESGNVDFSYKVLPYELKKRGSTEERY</sequence>
<dbReference type="PANTHER" id="PTHR30146">
    <property type="entry name" value="LACI-RELATED TRANSCRIPTIONAL REPRESSOR"/>
    <property type="match status" value="1"/>
</dbReference>
<evidence type="ECO:0000256" key="2">
    <source>
        <dbReference type="ARBA" id="ARBA00023125"/>
    </source>
</evidence>
<accession>A0ABQ1Q0S2</accession>
<evidence type="ECO:0000313" key="5">
    <source>
        <dbReference type="EMBL" id="GGD08553.1"/>
    </source>
</evidence>
<name>A0ABQ1Q0S2_9BACI</name>
<dbReference type="Gene3D" id="1.10.260.40">
    <property type="entry name" value="lambda repressor-like DNA-binding domains"/>
    <property type="match status" value="1"/>
</dbReference>
<dbReference type="Pfam" id="PF00356">
    <property type="entry name" value="LacI"/>
    <property type="match status" value="1"/>
</dbReference>
<evidence type="ECO:0000256" key="3">
    <source>
        <dbReference type="ARBA" id="ARBA00023163"/>
    </source>
</evidence>
<keyword evidence="2" id="KW-0238">DNA-binding</keyword>
<dbReference type="InterPro" id="IPR028082">
    <property type="entry name" value="Peripla_BP_I"/>
</dbReference>
<evidence type="ECO:0000313" key="6">
    <source>
        <dbReference type="Proteomes" id="UP000642571"/>
    </source>
</evidence>
<evidence type="ECO:0000256" key="1">
    <source>
        <dbReference type="ARBA" id="ARBA00023015"/>
    </source>
</evidence>
<dbReference type="CDD" id="cd01392">
    <property type="entry name" value="HTH_LacI"/>
    <property type="match status" value="1"/>
</dbReference>
<dbReference type="PROSITE" id="PS50932">
    <property type="entry name" value="HTH_LACI_2"/>
    <property type="match status" value="1"/>
</dbReference>
<evidence type="ECO:0000259" key="4">
    <source>
        <dbReference type="PROSITE" id="PS50932"/>
    </source>
</evidence>
<dbReference type="SMART" id="SM00354">
    <property type="entry name" value="HTH_LACI"/>
    <property type="match status" value="1"/>
</dbReference>
<dbReference type="Pfam" id="PF13377">
    <property type="entry name" value="Peripla_BP_3"/>
    <property type="match status" value="1"/>
</dbReference>
<reference evidence="6" key="1">
    <citation type="journal article" date="2019" name="Int. J. Syst. Evol. Microbiol.">
        <title>The Global Catalogue of Microorganisms (GCM) 10K type strain sequencing project: providing services to taxonomists for standard genome sequencing and annotation.</title>
        <authorList>
            <consortium name="The Broad Institute Genomics Platform"/>
            <consortium name="The Broad Institute Genome Sequencing Center for Infectious Disease"/>
            <person name="Wu L."/>
            <person name="Ma J."/>
        </authorList>
    </citation>
    <scope>NUCLEOTIDE SEQUENCE [LARGE SCALE GENOMIC DNA]</scope>
    <source>
        <strain evidence="6">CGMCC 1.15353</strain>
    </source>
</reference>
<proteinExistence type="predicted"/>
<comment type="caution">
    <text evidence="5">The sequence shown here is derived from an EMBL/GenBank/DDBJ whole genome shotgun (WGS) entry which is preliminary data.</text>
</comment>
<keyword evidence="6" id="KW-1185">Reference proteome</keyword>
<dbReference type="SUPFAM" id="SSF53822">
    <property type="entry name" value="Periplasmic binding protein-like I"/>
    <property type="match status" value="1"/>
</dbReference>
<dbReference type="RefSeq" id="WP_188652442.1">
    <property type="nucleotide sequence ID" value="NZ_BMIN01000005.1"/>
</dbReference>
<dbReference type="SUPFAM" id="SSF47413">
    <property type="entry name" value="lambda repressor-like DNA-binding domains"/>
    <property type="match status" value="1"/>
</dbReference>
<dbReference type="Proteomes" id="UP000642571">
    <property type="component" value="Unassembled WGS sequence"/>
</dbReference>
<feature type="domain" description="HTH lacI-type" evidence="4">
    <location>
        <begin position="5"/>
        <end position="59"/>
    </location>
</feature>
<dbReference type="PANTHER" id="PTHR30146:SF109">
    <property type="entry name" value="HTH-TYPE TRANSCRIPTIONAL REGULATOR GALS"/>
    <property type="match status" value="1"/>
</dbReference>
<dbReference type="Gene3D" id="3.40.50.2300">
    <property type="match status" value="2"/>
</dbReference>
<keyword evidence="3" id="KW-0804">Transcription</keyword>
<keyword evidence="1" id="KW-0805">Transcription regulation</keyword>
<gene>
    <name evidence="5" type="primary">ccpA</name>
    <name evidence="5" type="ORF">GCM10011389_15210</name>
</gene>
<dbReference type="InterPro" id="IPR010982">
    <property type="entry name" value="Lambda_DNA-bd_dom_sf"/>
</dbReference>
<dbReference type="InterPro" id="IPR000843">
    <property type="entry name" value="HTH_LacI"/>
</dbReference>
<protein>
    <submittedName>
        <fullName evidence="5">Catabolite control protein A</fullName>
    </submittedName>
</protein>
<organism evidence="5 6">
    <name type="scientific">Pontibacillus salipaludis</name>
    <dbReference type="NCBI Taxonomy" id="1697394"/>
    <lineage>
        <taxon>Bacteria</taxon>
        <taxon>Bacillati</taxon>
        <taxon>Bacillota</taxon>
        <taxon>Bacilli</taxon>
        <taxon>Bacillales</taxon>
        <taxon>Bacillaceae</taxon>
        <taxon>Pontibacillus</taxon>
    </lineage>
</organism>
<dbReference type="InterPro" id="IPR046335">
    <property type="entry name" value="LacI/GalR-like_sensor"/>
</dbReference>